<dbReference type="Proteomes" id="UP001470230">
    <property type="component" value="Unassembled WGS sequence"/>
</dbReference>
<proteinExistence type="predicted"/>
<organism evidence="1 2">
    <name type="scientific">Tritrichomonas musculus</name>
    <dbReference type="NCBI Taxonomy" id="1915356"/>
    <lineage>
        <taxon>Eukaryota</taxon>
        <taxon>Metamonada</taxon>
        <taxon>Parabasalia</taxon>
        <taxon>Tritrichomonadida</taxon>
        <taxon>Tritrichomonadidae</taxon>
        <taxon>Tritrichomonas</taxon>
    </lineage>
</organism>
<evidence type="ECO:0000313" key="2">
    <source>
        <dbReference type="Proteomes" id="UP001470230"/>
    </source>
</evidence>
<evidence type="ECO:0008006" key="3">
    <source>
        <dbReference type="Google" id="ProtNLM"/>
    </source>
</evidence>
<protein>
    <recommendedName>
        <fullName evidence="3">NADP-dependent oxidoreductase domain-containing protein</fullName>
    </recommendedName>
</protein>
<evidence type="ECO:0000313" key="1">
    <source>
        <dbReference type="EMBL" id="KAK8889670.1"/>
    </source>
</evidence>
<reference evidence="1 2" key="1">
    <citation type="submission" date="2024-04" db="EMBL/GenBank/DDBJ databases">
        <title>Tritrichomonas musculus Genome.</title>
        <authorList>
            <person name="Alves-Ferreira E."/>
            <person name="Grigg M."/>
            <person name="Lorenzi H."/>
            <person name="Galac M."/>
        </authorList>
    </citation>
    <scope>NUCLEOTIDE SEQUENCE [LARGE SCALE GENOMIC DNA]</scope>
    <source>
        <strain evidence="1 2">EAF2021</strain>
    </source>
</reference>
<keyword evidence="2" id="KW-1185">Reference proteome</keyword>
<accession>A0ABR2KI26</accession>
<sequence>MHIYNQKGPLRQYLKSRNMYIPAYSPLGMSGEIRFKGNPVVMSDPVLHEVAEEMNVPPNKLALKFLLQLGNIFTYGRISYQRKQS</sequence>
<dbReference type="SUPFAM" id="SSF51430">
    <property type="entry name" value="NAD(P)-linked oxidoreductase"/>
    <property type="match status" value="1"/>
</dbReference>
<dbReference type="Gene3D" id="3.20.20.100">
    <property type="entry name" value="NADP-dependent oxidoreductase domain"/>
    <property type="match status" value="1"/>
</dbReference>
<dbReference type="InterPro" id="IPR036812">
    <property type="entry name" value="NAD(P)_OxRdtase_dom_sf"/>
</dbReference>
<name>A0ABR2KI26_9EUKA</name>
<dbReference type="EMBL" id="JAPFFF010000005">
    <property type="protein sequence ID" value="KAK8889670.1"/>
    <property type="molecule type" value="Genomic_DNA"/>
</dbReference>
<comment type="caution">
    <text evidence="1">The sequence shown here is derived from an EMBL/GenBank/DDBJ whole genome shotgun (WGS) entry which is preliminary data.</text>
</comment>
<gene>
    <name evidence="1" type="ORF">M9Y10_034423</name>
</gene>